<reference evidence="1 2" key="1">
    <citation type="submission" date="2016-10" db="EMBL/GenBank/DDBJ databases">
        <authorList>
            <person name="de Groot N.N."/>
        </authorList>
    </citation>
    <scope>NUCLEOTIDE SEQUENCE [LARGE SCALE GENOMIC DNA]</scope>
    <source>
        <strain evidence="1 2">DSM 28129</strain>
    </source>
</reference>
<dbReference type="STRING" id="670482.SAMN04488542_11094"/>
<dbReference type="EMBL" id="FNBG01000010">
    <property type="protein sequence ID" value="SDF41235.1"/>
    <property type="molecule type" value="Genomic_DNA"/>
</dbReference>
<evidence type="ECO:0000313" key="1">
    <source>
        <dbReference type="EMBL" id="SDF41235.1"/>
    </source>
</evidence>
<sequence length="98" mass="11084">MKCISVYTDNFEMFSDVFEKVMEIDLKENDEQELEGILVSDSGEVPAHYLERMSVKPEVVVMKDRDKGVMILQHGKVFEILIPSEGDLDFSEAAPASL</sequence>
<name>A0A1G7KVJ4_9BACL</name>
<proteinExistence type="predicted"/>
<gene>
    <name evidence="1" type="ORF">SAMN04488542_11094</name>
</gene>
<dbReference type="AlphaFoldDB" id="A0A1G7KVJ4"/>
<protein>
    <recommendedName>
        <fullName evidence="3">NAD/NADP transhydrogenase alpha subunit</fullName>
    </recommendedName>
</protein>
<evidence type="ECO:0000313" key="2">
    <source>
        <dbReference type="Proteomes" id="UP000198972"/>
    </source>
</evidence>
<keyword evidence="2" id="KW-1185">Reference proteome</keyword>
<dbReference type="Proteomes" id="UP000198972">
    <property type="component" value="Unassembled WGS sequence"/>
</dbReference>
<dbReference type="OrthoDB" id="2382038at2"/>
<organism evidence="1 2">
    <name type="scientific">Fontibacillus panacisegetis</name>
    <dbReference type="NCBI Taxonomy" id="670482"/>
    <lineage>
        <taxon>Bacteria</taxon>
        <taxon>Bacillati</taxon>
        <taxon>Bacillota</taxon>
        <taxon>Bacilli</taxon>
        <taxon>Bacillales</taxon>
        <taxon>Paenibacillaceae</taxon>
        <taxon>Fontibacillus</taxon>
    </lineage>
</organism>
<dbReference type="RefSeq" id="WP_091229517.1">
    <property type="nucleotide sequence ID" value="NZ_FNBG01000010.1"/>
</dbReference>
<accession>A0A1G7KVJ4</accession>
<evidence type="ECO:0008006" key="3">
    <source>
        <dbReference type="Google" id="ProtNLM"/>
    </source>
</evidence>